<dbReference type="AlphaFoldDB" id="A0A1F8C2E8"/>
<dbReference type="InterPro" id="IPR052027">
    <property type="entry name" value="PspC"/>
</dbReference>
<comment type="caution">
    <text evidence="8">The sequence shown here is derived from an EMBL/GenBank/DDBJ whole genome shotgun (WGS) entry which is preliminary data.</text>
</comment>
<dbReference type="EMBL" id="MGHL01000004">
    <property type="protein sequence ID" value="OGM70514.1"/>
    <property type="molecule type" value="Genomic_DNA"/>
</dbReference>
<keyword evidence="2" id="KW-1003">Cell membrane</keyword>
<dbReference type="GO" id="GO:0005886">
    <property type="term" value="C:plasma membrane"/>
    <property type="evidence" value="ECO:0007669"/>
    <property type="project" value="UniProtKB-SubCell"/>
</dbReference>
<name>A0A1F8C2E8_9BACT</name>
<keyword evidence="4 6" id="KW-1133">Transmembrane helix</keyword>
<organism evidence="8 9">
    <name type="scientific">Candidatus Woesebacteria bacterium RIFCSPLOWO2_01_FULL_44_14</name>
    <dbReference type="NCBI Taxonomy" id="1802525"/>
    <lineage>
        <taxon>Bacteria</taxon>
        <taxon>Candidatus Woeseibacteriota</taxon>
    </lineage>
</organism>
<dbReference type="STRING" id="1802525.A2975_01915"/>
<dbReference type="PANTHER" id="PTHR33885:SF3">
    <property type="entry name" value="PHAGE SHOCK PROTEIN C"/>
    <property type="match status" value="1"/>
</dbReference>
<dbReference type="Proteomes" id="UP000178429">
    <property type="component" value="Unassembled WGS sequence"/>
</dbReference>
<evidence type="ECO:0000256" key="4">
    <source>
        <dbReference type="ARBA" id="ARBA00022989"/>
    </source>
</evidence>
<keyword evidence="3 6" id="KW-0812">Transmembrane</keyword>
<dbReference type="PANTHER" id="PTHR33885">
    <property type="entry name" value="PHAGE SHOCK PROTEIN C"/>
    <property type="match status" value="1"/>
</dbReference>
<accession>A0A1F8C2E8</accession>
<sequence>MAARKNLYRSRANKKVSGVFGGLGEFYNVDPTLLRLAWIAIVVFTGFVPGIIAYLIAALVMPKK</sequence>
<gene>
    <name evidence="8" type="ORF">A2975_01915</name>
</gene>
<protein>
    <recommendedName>
        <fullName evidence="7">Phage shock protein PspC N-terminal domain-containing protein</fullName>
    </recommendedName>
</protein>
<reference evidence="8 9" key="1">
    <citation type="journal article" date="2016" name="Nat. Commun.">
        <title>Thousands of microbial genomes shed light on interconnected biogeochemical processes in an aquifer system.</title>
        <authorList>
            <person name="Anantharaman K."/>
            <person name="Brown C.T."/>
            <person name="Hug L.A."/>
            <person name="Sharon I."/>
            <person name="Castelle C.J."/>
            <person name="Probst A.J."/>
            <person name="Thomas B.C."/>
            <person name="Singh A."/>
            <person name="Wilkins M.J."/>
            <person name="Karaoz U."/>
            <person name="Brodie E.L."/>
            <person name="Williams K.H."/>
            <person name="Hubbard S.S."/>
            <person name="Banfield J.F."/>
        </authorList>
    </citation>
    <scope>NUCLEOTIDE SEQUENCE [LARGE SCALE GENOMIC DNA]</scope>
</reference>
<evidence type="ECO:0000313" key="8">
    <source>
        <dbReference type="EMBL" id="OGM70514.1"/>
    </source>
</evidence>
<evidence type="ECO:0000256" key="3">
    <source>
        <dbReference type="ARBA" id="ARBA00022692"/>
    </source>
</evidence>
<evidence type="ECO:0000256" key="6">
    <source>
        <dbReference type="SAM" id="Phobius"/>
    </source>
</evidence>
<evidence type="ECO:0000259" key="7">
    <source>
        <dbReference type="Pfam" id="PF04024"/>
    </source>
</evidence>
<dbReference type="Pfam" id="PF04024">
    <property type="entry name" value="PspC"/>
    <property type="match status" value="1"/>
</dbReference>
<feature type="transmembrane region" description="Helical" evidence="6">
    <location>
        <begin position="36"/>
        <end position="60"/>
    </location>
</feature>
<keyword evidence="5 6" id="KW-0472">Membrane</keyword>
<proteinExistence type="predicted"/>
<dbReference type="InterPro" id="IPR007168">
    <property type="entry name" value="Phageshock_PspC_N"/>
</dbReference>
<evidence type="ECO:0000256" key="1">
    <source>
        <dbReference type="ARBA" id="ARBA00004162"/>
    </source>
</evidence>
<evidence type="ECO:0000313" key="9">
    <source>
        <dbReference type="Proteomes" id="UP000178429"/>
    </source>
</evidence>
<evidence type="ECO:0000256" key="5">
    <source>
        <dbReference type="ARBA" id="ARBA00023136"/>
    </source>
</evidence>
<evidence type="ECO:0000256" key="2">
    <source>
        <dbReference type="ARBA" id="ARBA00022475"/>
    </source>
</evidence>
<comment type="subcellular location">
    <subcellularLocation>
        <location evidence="1">Cell membrane</location>
        <topology evidence="1">Single-pass membrane protein</topology>
    </subcellularLocation>
</comment>
<feature type="domain" description="Phage shock protein PspC N-terminal" evidence="7">
    <location>
        <begin position="5"/>
        <end position="64"/>
    </location>
</feature>